<protein>
    <submittedName>
        <fullName evidence="1">Uncharacterized protein</fullName>
    </submittedName>
</protein>
<dbReference type="EMBL" id="LR882963">
    <property type="protein sequence ID" value="CAD5913815.1"/>
    <property type="molecule type" value="Genomic_DNA"/>
</dbReference>
<dbReference type="AlphaFoldDB" id="A0AAD1V457"/>
<organism evidence="1 2">
    <name type="scientific">Planktothrix agardhii</name>
    <name type="common">Oscillatoria agardhii</name>
    <dbReference type="NCBI Taxonomy" id="1160"/>
    <lineage>
        <taxon>Bacteria</taxon>
        <taxon>Bacillati</taxon>
        <taxon>Cyanobacteriota</taxon>
        <taxon>Cyanophyceae</taxon>
        <taxon>Oscillatoriophycideae</taxon>
        <taxon>Oscillatoriales</taxon>
        <taxon>Microcoleaceae</taxon>
        <taxon>Planktothrix</taxon>
    </lineage>
</organism>
<proteinExistence type="predicted"/>
<name>A0AAD1V457_PLAAG</name>
<evidence type="ECO:0000313" key="1">
    <source>
        <dbReference type="EMBL" id="CAD5913815.1"/>
    </source>
</evidence>
<sequence>MKRPEVLPQIPPPLAPRARGFGGAVPVFPFDQGF</sequence>
<dbReference type="Proteomes" id="UP001153761">
    <property type="component" value="Chromosome"/>
</dbReference>
<reference evidence="1" key="1">
    <citation type="submission" date="2020-09" db="EMBL/GenBank/DDBJ databases">
        <authorList>
            <person name="Blom J."/>
        </authorList>
    </citation>
    <scope>NUCLEOTIDE SEQUENCE</scope>
    <source>
        <strain evidence="1">No.66</strain>
    </source>
</reference>
<gene>
    <name evidence="1" type="ORF">PANO66_00230</name>
</gene>
<evidence type="ECO:0000313" key="2">
    <source>
        <dbReference type="Proteomes" id="UP001153761"/>
    </source>
</evidence>
<accession>A0AAD1V457</accession>